<dbReference type="EMBL" id="JABKKE010000019">
    <property type="protein sequence ID" value="NPE14846.1"/>
    <property type="molecule type" value="Genomic_DNA"/>
</dbReference>
<dbReference type="RefSeq" id="WP_172178140.1">
    <property type="nucleotide sequence ID" value="NZ_CASGIA010000014.1"/>
</dbReference>
<gene>
    <name evidence="3" type="ORF">HPS55_11020</name>
</gene>
<evidence type="ECO:0000259" key="1">
    <source>
        <dbReference type="Pfam" id="PF00534"/>
    </source>
</evidence>
<reference evidence="3 4" key="1">
    <citation type="submission" date="2020-05" db="EMBL/GenBank/DDBJ databases">
        <title>Distinct polysaccharide utilization as determinants for interspecies competition between intestinal Prevotella spp.</title>
        <authorList>
            <person name="Galvez E.J.C."/>
            <person name="Iljazovic A."/>
            <person name="Strowig T."/>
        </authorList>
    </citation>
    <scope>NUCLEOTIDE SEQUENCE [LARGE SCALE GENOMIC DNA]</scope>
    <source>
        <strain evidence="3 4">PROD</strain>
    </source>
</reference>
<dbReference type="SUPFAM" id="SSF53756">
    <property type="entry name" value="UDP-Glycosyltransferase/glycogen phosphorylase"/>
    <property type="match status" value="1"/>
</dbReference>
<dbReference type="PANTHER" id="PTHR12526:SF630">
    <property type="entry name" value="GLYCOSYLTRANSFERASE"/>
    <property type="match status" value="1"/>
</dbReference>
<comment type="caution">
    <text evidence="3">The sequence shown here is derived from an EMBL/GenBank/DDBJ whole genome shotgun (WGS) entry which is preliminary data.</text>
</comment>
<dbReference type="GeneID" id="82158296"/>
<dbReference type="PANTHER" id="PTHR12526">
    <property type="entry name" value="GLYCOSYLTRANSFERASE"/>
    <property type="match status" value="1"/>
</dbReference>
<dbReference type="Pfam" id="PF13439">
    <property type="entry name" value="Glyco_transf_4"/>
    <property type="match status" value="1"/>
</dbReference>
<feature type="domain" description="Glycosyl transferase family 1" evidence="1">
    <location>
        <begin position="203"/>
        <end position="354"/>
    </location>
</feature>
<feature type="domain" description="Glycosyltransferase subfamily 4-like N-terminal" evidence="2">
    <location>
        <begin position="13"/>
        <end position="189"/>
    </location>
</feature>
<dbReference type="InterPro" id="IPR028098">
    <property type="entry name" value="Glyco_trans_4-like_N"/>
</dbReference>
<dbReference type="Gene3D" id="3.40.50.2000">
    <property type="entry name" value="Glycogen Phosphorylase B"/>
    <property type="match status" value="2"/>
</dbReference>
<dbReference type="CDD" id="cd03820">
    <property type="entry name" value="GT4_AmsD-like"/>
    <property type="match status" value="1"/>
</dbReference>
<name>A0ABX2AW93_9BACT</name>
<sequence length="379" mass="43513">MKIVYILDTLARVGGVERIMADKMNWLAANGHEVTLITAAQGQHPHSFRLSDNVRHVDIDARFHVQYRYGYPMRLWVRWRMNRRFQRNLNREISATDPDVIIATTYYKADVVCSLRCRAAKIVESHCARSFTGRRDGVTRGRVVRWFHYFFLDRYIRRIEQRADVVVALTDGDAREWSKARSVCVIPNVYNNECAVPACRGFKRVIAAGRLVYQKGFDMLIEAWRTVAERHPDWTLDIFGAGEKETELKRLIDRLALSGSISIKGPTKRIIEEFSGSDVFVLSSRSEGFGLVLIEAMSCGTPCVSFDCPYGPADIIRDHEDGILVENGNVQRLAEAIIYLIEHEEERRAYGLRAAENVKRFLPDRVMPRWVALFEGLVK</sequence>
<accession>A0ABX2AW93</accession>
<dbReference type="InterPro" id="IPR001296">
    <property type="entry name" value="Glyco_trans_1"/>
</dbReference>
<evidence type="ECO:0000313" key="3">
    <source>
        <dbReference type="EMBL" id="NPE14846.1"/>
    </source>
</evidence>
<keyword evidence="4" id="KW-1185">Reference proteome</keyword>
<proteinExistence type="predicted"/>
<dbReference type="Proteomes" id="UP001193734">
    <property type="component" value="Unassembled WGS sequence"/>
</dbReference>
<evidence type="ECO:0000259" key="2">
    <source>
        <dbReference type="Pfam" id="PF13439"/>
    </source>
</evidence>
<organism evidence="3 4">
    <name type="scientific">Xylanibacter rodentium</name>
    <dbReference type="NCBI Taxonomy" id="2736289"/>
    <lineage>
        <taxon>Bacteria</taxon>
        <taxon>Pseudomonadati</taxon>
        <taxon>Bacteroidota</taxon>
        <taxon>Bacteroidia</taxon>
        <taxon>Bacteroidales</taxon>
        <taxon>Prevotellaceae</taxon>
        <taxon>Xylanibacter</taxon>
    </lineage>
</organism>
<dbReference type="Pfam" id="PF00534">
    <property type="entry name" value="Glycos_transf_1"/>
    <property type="match status" value="1"/>
</dbReference>
<evidence type="ECO:0000313" key="4">
    <source>
        <dbReference type="Proteomes" id="UP001193734"/>
    </source>
</evidence>
<protein>
    <submittedName>
        <fullName evidence="3">Glycosyltransferase family 4 protein</fullName>
    </submittedName>
</protein>